<protein>
    <submittedName>
        <fullName evidence="2">Uncharacterized protein</fullName>
    </submittedName>
</protein>
<organism evidence="2 3">
    <name type="scientific">Rhodoplanes roseus</name>
    <dbReference type="NCBI Taxonomy" id="29409"/>
    <lineage>
        <taxon>Bacteria</taxon>
        <taxon>Pseudomonadati</taxon>
        <taxon>Pseudomonadota</taxon>
        <taxon>Alphaproteobacteria</taxon>
        <taxon>Hyphomicrobiales</taxon>
        <taxon>Nitrobacteraceae</taxon>
        <taxon>Rhodoplanes</taxon>
    </lineage>
</organism>
<evidence type="ECO:0000256" key="1">
    <source>
        <dbReference type="SAM" id="Phobius"/>
    </source>
</evidence>
<comment type="caution">
    <text evidence="2">The sequence shown here is derived from an EMBL/GenBank/DDBJ whole genome shotgun (WGS) entry which is preliminary data.</text>
</comment>
<dbReference type="Proteomes" id="UP000249130">
    <property type="component" value="Unassembled WGS sequence"/>
</dbReference>
<feature type="transmembrane region" description="Helical" evidence="1">
    <location>
        <begin position="12"/>
        <end position="32"/>
    </location>
</feature>
<gene>
    <name evidence="2" type="ORF">CH341_16100</name>
</gene>
<keyword evidence="3" id="KW-1185">Reference proteome</keyword>
<dbReference type="OrthoDB" id="7277252at2"/>
<dbReference type="RefSeq" id="WP_111420041.1">
    <property type="nucleotide sequence ID" value="NZ_NPEX01000106.1"/>
</dbReference>
<dbReference type="AlphaFoldDB" id="A0A327KW56"/>
<feature type="transmembrane region" description="Helical" evidence="1">
    <location>
        <begin position="86"/>
        <end position="110"/>
    </location>
</feature>
<keyword evidence="1" id="KW-0472">Membrane</keyword>
<dbReference type="EMBL" id="NPEX01000106">
    <property type="protein sequence ID" value="RAI43110.1"/>
    <property type="molecule type" value="Genomic_DNA"/>
</dbReference>
<accession>A0A327KW56</accession>
<proteinExistence type="predicted"/>
<keyword evidence="1" id="KW-1133">Transmembrane helix</keyword>
<reference evidence="2 3" key="1">
    <citation type="submission" date="2017-07" db="EMBL/GenBank/DDBJ databases">
        <title>Draft Genome Sequences of Select Purple Nonsulfur Bacteria.</title>
        <authorList>
            <person name="Lasarre B."/>
            <person name="Mckinlay J.B."/>
        </authorList>
    </citation>
    <scope>NUCLEOTIDE SEQUENCE [LARGE SCALE GENOMIC DNA]</scope>
    <source>
        <strain evidence="2 3">DSM 5909</strain>
    </source>
</reference>
<name>A0A327KW56_9BRAD</name>
<evidence type="ECO:0000313" key="2">
    <source>
        <dbReference type="EMBL" id="RAI43110.1"/>
    </source>
</evidence>
<sequence length="117" mass="12335">MTQAARITPPRALLLLVAGFVVWSSAFVWLYGGLSVGCAFGWDRITLAGTSALRLGLLLIWLVHVAALGWLLAYSRAVRQAGRSPPFVTTAATALTVVALIATVWTGLAIPATTLCI</sequence>
<evidence type="ECO:0000313" key="3">
    <source>
        <dbReference type="Proteomes" id="UP000249130"/>
    </source>
</evidence>
<keyword evidence="1" id="KW-0812">Transmembrane</keyword>
<feature type="transmembrane region" description="Helical" evidence="1">
    <location>
        <begin position="52"/>
        <end position="74"/>
    </location>
</feature>